<gene>
    <name evidence="1" type="ORF">BRSU_2714</name>
</gene>
<organism evidence="1 2">
    <name type="scientific">Brachyspira suanatina</name>
    <dbReference type="NCBI Taxonomy" id="381802"/>
    <lineage>
        <taxon>Bacteria</taxon>
        <taxon>Pseudomonadati</taxon>
        <taxon>Spirochaetota</taxon>
        <taxon>Spirochaetia</taxon>
        <taxon>Brachyspirales</taxon>
        <taxon>Brachyspiraceae</taxon>
        <taxon>Brachyspira</taxon>
    </lineage>
</organism>
<protein>
    <submittedName>
        <fullName evidence="1">Uncharacterized protein</fullName>
    </submittedName>
</protein>
<evidence type="ECO:0000313" key="1">
    <source>
        <dbReference type="EMBL" id="CRF35527.1"/>
    </source>
</evidence>
<dbReference type="AlphaFoldDB" id="A0A0G4KAW8"/>
<keyword evidence="2" id="KW-1185">Reference proteome</keyword>
<sequence length="361" mass="43328">MGFKECLVIFIDILGTRNNNSFESLYDINLFFRYLTKEQEKIDDYNINAHRIYKRTVFSFSDCCYIIYDYKEGIKENIKDNIKLSWIALYNTNVMLEKLISEGYVFRGGITFGNVYYDKEKNIVFGPAVSEAYELESKYAKHPRVLIEENLAKQIISFHNSNDENLKIVKEEIKQIYPGYILSDNGEIIKQDIDDKKYYLHYLNYIDNFMNNKYIFFNIADMIIKNMEKCYSKSNFYVLGKYIWLYKYIYNLEYTQRIIKEDIESAIEKSKVNLLAAGLYLEYDFKYYYLGKDIYPLDNIEKYFIKCEKLCKWITDYNDYIINNNKVILILNEKENNFIKNNSKNTVEYIKNLIKEKIPNQ</sequence>
<name>A0A0G4KAW8_9SPIR</name>
<dbReference type="RefSeq" id="WP_048596077.1">
    <property type="nucleotide sequence ID" value="NZ_CVLB01000003.1"/>
</dbReference>
<dbReference type="OrthoDB" id="254488at2"/>
<evidence type="ECO:0000313" key="2">
    <source>
        <dbReference type="Proteomes" id="UP000043763"/>
    </source>
</evidence>
<accession>A0A0G4KAW8</accession>
<reference evidence="2" key="1">
    <citation type="submission" date="2015-04" db="EMBL/GenBank/DDBJ databases">
        <authorList>
            <person name="Mushtaq Mamoona"/>
        </authorList>
    </citation>
    <scope>NUCLEOTIDE SEQUENCE [LARGE SCALE GENOMIC DNA]</scope>
    <source>
        <strain evidence="2">AN4859/03</strain>
    </source>
</reference>
<dbReference type="Proteomes" id="UP000043763">
    <property type="component" value="Unassembled WGS sequence"/>
</dbReference>
<dbReference type="EMBL" id="CVLB01000003">
    <property type="protein sequence ID" value="CRF35527.1"/>
    <property type="molecule type" value="Genomic_DNA"/>
</dbReference>
<proteinExistence type="predicted"/>